<dbReference type="EMBL" id="JBHUCO010000023">
    <property type="protein sequence ID" value="MFD1519999.1"/>
    <property type="molecule type" value="Genomic_DNA"/>
</dbReference>
<dbReference type="RefSeq" id="WP_344722464.1">
    <property type="nucleotide sequence ID" value="NZ_BAAAUS010000013.1"/>
</dbReference>
<protein>
    <submittedName>
        <fullName evidence="2">Uncharacterized protein</fullName>
    </submittedName>
</protein>
<feature type="compositionally biased region" description="Basic and acidic residues" evidence="1">
    <location>
        <begin position="34"/>
        <end position="44"/>
    </location>
</feature>
<organism evidence="2 3">
    <name type="scientific">Pseudonocardia yunnanensis</name>
    <dbReference type="NCBI Taxonomy" id="58107"/>
    <lineage>
        <taxon>Bacteria</taxon>
        <taxon>Bacillati</taxon>
        <taxon>Actinomycetota</taxon>
        <taxon>Actinomycetes</taxon>
        <taxon>Pseudonocardiales</taxon>
        <taxon>Pseudonocardiaceae</taxon>
        <taxon>Pseudonocardia</taxon>
    </lineage>
</organism>
<evidence type="ECO:0000313" key="2">
    <source>
        <dbReference type="EMBL" id="MFD1519999.1"/>
    </source>
</evidence>
<gene>
    <name evidence="2" type="ORF">ACFSJD_21060</name>
</gene>
<reference evidence="3" key="1">
    <citation type="journal article" date="2019" name="Int. J. Syst. Evol. Microbiol.">
        <title>The Global Catalogue of Microorganisms (GCM) 10K type strain sequencing project: providing services to taxonomists for standard genome sequencing and annotation.</title>
        <authorList>
            <consortium name="The Broad Institute Genomics Platform"/>
            <consortium name="The Broad Institute Genome Sequencing Center for Infectious Disease"/>
            <person name="Wu L."/>
            <person name="Ma J."/>
        </authorList>
    </citation>
    <scope>NUCLEOTIDE SEQUENCE [LARGE SCALE GENOMIC DNA]</scope>
    <source>
        <strain evidence="3">CCM 7043</strain>
    </source>
</reference>
<accession>A0ABW4F0V1</accession>
<dbReference type="Proteomes" id="UP001597114">
    <property type="component" value="Unassembled WGS sequence"/>
</dbReference>
<proteinExistence type="predicted"/>
<evidence type="ECO:0000313" key="3">
    <source>
        <dbReference type="Proteomes" id="UP001597114"/>
    </source>
</evidence>
<feature type="region of interest" description="Disordered" evidence="1">
    <location>
        <begin position="24"/>
        <end position="44"/>
    </location>
</feature>
<evidence type="ECO:0000256" key="1">
    <source>
        <dbReference type="SAM" id="MobiDB-lite"/>
    </source>
</evidence>
<name>A0ABW4F0V1_9PSEU</name>
<sequence length="44" mass="4514">MTADAAMTAAGRVATAAVIAVRPRSNVSTFHSPRSGDARTKPLC</sequence>
<keyword evidence="3" id="KW-1185">Reference proteome</keyword>
<comment type="caution">
    <text evidence="2">The sequence shown here is derived from an EMBL/GenBank/DDBJ whole genome shotgun (WGS) entry which is preliminary data.</text>
</comment>